<comment type="caution">
    <text evidence="4">The sequence shown here is derived from an EMBL/GenBank/DDBJ whole genome shotgun (WGS) entry which is preliminary data.</text>
</comment>
<accession>A0ABS1N401</accession>
<gene>
    <name evidence="4" type="ORF">JK360_36835</name>
</gene>
<dbReference type="Proteomes" id="UP000629371">
    <property type="component" value="Unassembled WGS sequence"/>
</dbReference>
<proteinExistence type="inferred from homology"/>
<dbReference type="Pfam" id="PF00112">
    <property type="entry name" value="Peptidase_C1"/>
    <property type="match status" value="1"/>
</dbReference>
<dbReference type="InterPro" id="IPR000668">
    <property type="entry name" value="Peptidase_C1A_C"/>
</dbReference>
<protein>
    <submittedName>
        <fullName evidence="4">C1 family peptidase</fullName>
    </submittedName>
</protein>
<dbReference type="InterPro" id="IPR038765">
    <property type="entry name" value="Papain-like_cys_pep_sf"/>
</dbReference>
<evidence type="ECO:0000259" key="3">
    <source>
        <dbReference type="SMART" id="SM00645"/>
    </source>
</evidence>
<dbReference type="InterPro" id="IPR025660">
    <property type="entry name" value="Pept_his_AS"/>
</dbReference>
<dbReference type="Gene3D" id="3.90.70.10">
    <property type="entry name" value="Cysteine proteinases"/>
    <property type="match status" value="1"/>
</dbReference>
<evidence type="ECO:0000256" key="1">
    <source>
        <dbReference type="ARBA" id="ARBA00008455"/>
    </source>
</evidence>
<feature type="region of interest" description="Disordered" evidence="2">
    <location>
        <begin position="42"/>
        <end position="93"/>
    </location>
</feature>
<dbReference type="EMBL" id="JAERRI010000033">
    <property type="protein sequence ID" value="MBL1094802.1"/>
    <property type="molecule type" value="Genomic_DNA"/>
</dbReference>
<evidence type="ECO:0000256" key="2">
    <source>
        <dbReference type="SAM" id="MobiDB-lite"/>
    </source>
</evidence>
<dbReference type="InterPro" id="IPR013128">
    <property type="entry name" value="Peptidase_C1A"/>
</dbReference>
<keyword evidence="5" id="KW-1185">Reference proteome</keyword>
<evidence type="ECO:0000313" key="4">
    <source>
        <dbReference type="EMBL" id="MBL1094802.1"/>
    </source>
</evidence>
<organism evidence="4 5">
    <name type="scientific">Streptomyces siderophoricus</name>
    <dbReference type="NCBI Taxonomy" id="2802281"/>
    <lineage>
        <taxon>Bacteria</taxon>
        <taxon>Bacillati</taxon>
        <taxon>Actinomycetota</taxon>
        <taxon>Actinomycetes</taxon>
        <taxon>Kitasatosporales</taxon>
        <taxon>Streptomycetaceae</taxon>
        <taxon>Streptomyces</taxon>
    </lineage>
</organism>
<comment type="similarity">
    <text evidence="1">Belongs to the peptidase C1 family.</text>
</comment>
<dbReference type="PANTHER" id="PTHR12411">
    <property type="entry name" value="CYSTEINE PROTEASE FAMILY C1-RELATED"/>
    <property type="match status" value="1"/>
</dbReference>
<dbReference type="PROSITE" id="PS00639">
    <property type="entry name" value="THIOL_PROTEASE_HIS"/>
    <property type="match status" value="1"/>
</dbReference>
<dbReference type="CDD" id="cd02619">
    <property type="entry name" value="Peptidase_C1"/>
    <property type="match status" value="1"/>
</dbReference>
<dbReference type="SMART" id="SM00645">
    <property type="entry name" value="Pept_C1"/>
    <property type="match status" value="1"/>
</dbReference>
<reference evidence="4 5" key="1">
    <citation type="submission" date="2021-01" db="EMBL/GenBank/DDBJ databases">
        <title>WGS of actinomycetes isolated from Thailand.</title>
        <authorList>
            <person name="Thawai C."/>
        </authorList>
    </citation>
    <scope>NUCLEOTIDE SEQUENCE [LARGE SCALE GENOMIC DNA]</scope>
    <source>
        <strain evidence="4 5">CH9-7</strain>
    </source>
</reference>
<dbReference type="SUPFAM" id="SSF54001">
    <property type="entry name" value="Cysteine proteinases"/>
    <property type="match status" value="1"/>
</dbReference>
<evidence type="ECO:0000313" key="5">
    <source>
        <dbReference type="Proteomes" id="UP000629371"/>
    </source>
</evidence>
<feature type="domain" description="Peptidase C1A papain C-terminal" evidence="3">
    <location>
        <begin position="120"/>
        <end position="326"/>
    </location>
</feature>
<name>A0ABS1N401_9ACTN</name>
<sequence length="339" mass="35239">MSHRSHRNGSHRWKAMSGRSRALIALASAGVVGAVTVGVSSAATGSTAPRKTADHRAATAGASQIPDATAGKPKRFATGAVPSRENGRTDALGKTLGPRLAALAPGATVGANPSATRAVLPASVDLSTYAPAPGNQGQVGSCAAWAVDYTAYGVLEREQKISGGPQAPMFTYAQVVKGQQRGTSLADHFRIAMKQGVDAKSHYWQGDFDYTTQPTAGETSNAAKWKLSGYTPLHTGSRLKAEVKAALAKGLPVTVAMPVHNSFFTVTPREAASYTYAPTAGDPVAGGHAMAVIGYNSKGVRVENSWGSGWGDHGFINLSWKALTAETWEANAVGKLIKR</sequence>
<dbReference type="RefSeq" id="WP_201811637.1">
    <property type="nucleotide sequence ID" value="NZ_JAERRI010000033.1"/>
</dbReference>